<organism evidence="1">
    <name type="scientific">Flexilinea flocculi</name>
    <dbReference type="NCBI Taxonomy" id="1678840"/>
    <lineage>
        <taxon>Bacteria</taxon>
        <taxon>Bacillati</taxon>
        <taxon>Chloroflexota</taxon>
        <taxon>Anaerolineae</taxon>
        <taxon>Anaerolineales</taxon>
        <taxon>Anaerolineaceae</taxon>
        <taxon>Flexilinea</taxon>
    </lineage>
</organism>
<keyword evidence="2" id="KW-1185">Reference proteome</keyword>
<evidence type="ECO:0000313" key="2">
    <source>
        <dbReference type="Proteomes" id="UP000053370"/>
    </source>
</evidence>
<dbReference type="AlphaFoldDB" id="A0A0S7BX21"/>
<name>A0A0S7BX21_9CHLR</name>
<gene>
    <name evidence="1" type="ORF">ATC1_131484</name>
</gene>
<evidence type="ECO:0008006" key="3">
    <source>
        <dbReference type="Google" id="ProtNLM"/>
    </source>
</evidence>
<proteinExistence type="predicted"/>
<evidence type="ECO:0000313" key="1">
    <source>
        <dbReference type="EMBL" id="GAP41494.1"/>
    </source>
</evidence>
<dbReference type="Proteomes" id="UP000053370">
    <property type="component" value="Unassembled WGS sequence"/>
</dbReference>
<sequence>MKLEKQILKLIEVSLAIDTQEAERTGIHPFLSRNVFDYGIKDPGWDWKEISKQVDLLENEVGTLPAERQDYLFSVVDAYRVMARFGLGEKIPYQERVKTFLQLDSILINQSEIETTKEKLCRALAEAGYPDNVNIGLQQWKSDQAISGAEMEKYGQEILSKGRQHVVDLEIGLPSEQHTKLNFPMNYPYRGYSSYDGKYQGQIWLNGEVNWERPSLKHTILHEAYPGHQTFSAIREKLFNEENIDVEATLCFYNTGISPIHEGQCELSMEMIGMEEGINDVIQALATDYTNGIETNLAIACNEGRLSSEDVAKVLIEETCMDPKLAKVRYGFFTNPLWSTCFPHYYHGRKFIRDIYRKMKQHGFAHQYAEMVFTKPHTVKTLEKAVNEFLQMNSK</sequence>
<dbReference type="EMBL" id="DF968181">
    <property type="protein sequence ID" value="GAP41494.1"/>
    <property type="molecule type" value="Genomic_DNA"/>
</dbReference>
<accession>A0A0S7BX21</accession>
<dbReference type="RefSeq" id="WP_152024316.1">
    <property type="nucleotide sequence ID" value="NZ_DF968181.1"/>
</dbReference>
<dbReference type="STRING" id="1678840.ATC1_131484"/>
<dbReference type="OrthoDB" id="140419at2"/>
<reference evidence="1" key="1">
    <citation type="journal article" date="2015" name="Genome Announc.">
        <title>Draft Genome Sequence of Anaerolineae Strain TC1, a Novel Isolate from a Methanogenic Wastewater Treatment System.</title>
        <authorList>
            <person name="Matsuura N."/>
            <person name="Tourlousse D.M."/>
            <person name="Sun L."/>
            <person name="Toyonaga M."/>
            <person name="Kuroda K."/>
            <person name="Ohashi A."/>
            <person name="Cruz R."/>
            <person name="Yamaguchi T."/>
            <person name="Sekiguchi Y."/>
        </authorList>
    </citation>
    <scope>NUCLEOTIDE SEQUENCE [LARGE SCALE GENOMIC DNA]</scope>
    <source>
        <strain evidence="1">TC1</strain>
    </source>
</reference>
<protein>
    <recommendedName>
        <fullName evidence="3">DUF885 domain-containing protein</fullName>
    </recommendedName>
</protein>